<gene>
    <name evidence="2" type="ORF">K402DRAFT_422206</name>
</gene>
<evidence type="ECO:0000313" key="2">
    <source>
        <dbReference type="EMBL" id="KAF1985242.1"/>
    </source>
</evidence>
<dbReference type="OrthoDB" id="4900039at2759"/>
<protein>
    <submittedName>
        <fullName evidence="2">Uncharacterized protein</fullName>
    </submittedName>
</protein>
<proteinExistence type="predicted"/>
<accession>A0A6G1GWQ5</accession>
<evidence type="ECO:0000256" key="1">
    <source>
        <dbReference type="SAM" id="SignalP"/>
    </source>
</evidence>
<name>A0A6G1GWQ5_9PEZI</name>
<sequence>MLLPLLTTAALAATAYAYPDHVEKRAQCNRDNLLRCVIATPSLAVPFCSSVLSLPSTTATLSSGTLTTTLTEGTAVATLVDRSPELAGPKCVTDKTSYSPARITSACSCLSLPTAVTTTVPAATVTQTVCAAPEAVLDGDFEGDNGVWSIVDEGGNGGSSIANGIPDASNHFASLGSTNIPPTVGSKTSHSLIQTLTHLCPSSTYNLFFHHRFNNDDGAHLSCSVDVTLGSANLFHFDFPTGNSGAGFLTYDAVTNITVADATPKEFAFVVSCTRVSEGSARMFINVDDISLHVV</sequence>
<feature type="signal peptide" evidence="1">
    <location>
        <begin position="1"/>
        <end position="17"/>
    </location>
</feature>
<dbReference type="Proteomes" id="UP000800041">
    <property type="component" value="Unassembled WGS sequence"/>
</dbReference>
<organism evidence="2 3">
    <name type="scientific">Aulographum hederae CBS 113979</name>
    <dbReference type="NCBI Taxonomy" id="1176131"/>
    <lineage>
        <taxon>Eukaryota</taxon>
        <taxon>Fungi</taxon>
        <taxon>Dikarya</taxon>
        <taxon>Ascomycota</taxon>
        <taxon>Pezizomycotina</taxon>
        <taxon>Dothideomycetes</taxon>
        <taxon>Pleosporomycetidae</taxon>
        <taxon>Aulographales</taxon>
        <taxon>Aulographaceae</taxon>
    </lineage>
</organism>
<evidence type="ECO:0000313" key="3">
    <source>
        <dbReference type="Proteomes" id="UP000800041"/>
    </source>
</evidence>
<keyword evidence="1" id="KW-0732">Signal</keyword>
<dbReference type="AlphaFoldDB" id="A0A6G1GWQ5"/>
<dbReference type="EMBL" id="ML977163">
    <property type="protein sequence ID" value="KAF1985242.1"/>
    <property type="molecule type" value="Genomic_DNA"/>
</dbReference>
<keyword evidence="3" id="KW-1185">Reference proteome</keyword>
<reference evidence="2" key="1">
    <citation type="journal article" date="2020" name="Stud. Mycol.">
        <title>101 Dothideomycetes genomes: a test case for predicting lifestyles and emergence of pathogens.</title>
        <authorList>
            <person name="Haridas S."/>
            <person name="Albert R."/>
            <person name="Binder M."/>
            <person name="Bloem J."/>
            <person name="Labutti K."/>
            <person name="Salamov A."/>
            <person name="Andreopoulos B."/>
            <person name="Baker S."/>
            <person name="Barry K."/>
            <person name="Bills G."/>
            <person name="Bluhm B."/>
            <person name="Cannon C."/>
            <person name="Castanera R."/>
            <person name="Culley D."/>
            <person name="Daum C."/>
            <person name="Ezra D."/>
            <person name="Gonzalez J."/>
            <person name="Henrissat B."/>
            <person name="Kuo A."/>
            <person name="Liang C."/>
            <person name="Lipzen A."/>
            <person name="Lutzoni F."/>
            <person name="Magnuson J."/>
            <person name="Mondo S."/>
            <person name="Nolan M."/>
            <person name="Ohm R."/>
            <person name="Pangilinan J."/>
            <person name="Park H.-J."/>
            <person name="Ramirez L."/>
            <person name="Alfaro M."/>
            <person name="Sun H."/>
            <person name="Tritt A."/>
            <person name="Yoshinaga Y."/>
            <person name="Zwiers L.-H."/>
            <person name="Turgeon B."/>
            <person name="Goodwin S."/>
            <person name="Spatafora J."/>
            <person name="Crous P."/>
            <person name="Grigoriev I."/>
        </authorList>
    </citation>
    <scope>NUCLEOTIDE SEQUENCE</scope>
    <source>
        <strain evidence="2">CBS 113979</strain>
    </source>
</reference>
<feature type="chain" id="PRO_5026229724" evidence="1">
    <location>
        <begin position="18"/>
        <end position="295"/>
    </location>
</feature>